<name>A0A1E3SZP8_9MYCO</name>
<evidence type="ECO:0000256" key="5">
    <source>
        <dbReference type="SAM" id="Phobius"/>
    </source>
</evidence>
<evidence type="ECO:0000256" key="2">
    <source>
        <dbReference type="ARBA" id="ARBA00022692"/>
    </source>
</evidence>
<keyword evidence="4 5" id="KW-0472">Membrane</keyword>
<evidence type="ECO:0000256" key="4">
    <source>
        <dbReference type="ARBA" id="ARBA00023136"/>
    </source>
</evidence>
<comment type="subcellular location">
    <subcellularLocation>
        <location evidence="1">Membrane</location>
        <topology evidence="1">Multi-pass membrane protein</topology>
    </subcellularLocation>
</comment>
<evidence type="ECO:0000313" key="7">
    <source>
        <dbReference type="Proteomes" id="UP000094224"/>
    </source>
</evidence>
<feature type="transmembrane region" description="Helical" evidence="5">
    <location>
        <begin position="73"/>
        <end position="92"/>
    </location>
</feature>
<evidence type="ECO:0000256" key="3">
    <source>
        <dbReference type="ARBA" id="ARBA00022989"/>
    </source>
</evidence>
<keyword evidence="2 5" id="KW-0812">Transmembrane</keyword>
<dbReference type="Proteomes" id="UP000094224">
    <property type="component" value="Unassembled WGS sequence"/>
</dbReference>
<comment type="caution">
    <text evidence="6">The sequence shown here is derived from an EMBL/GenBank/DDBJ whole genome shotgun (WGS) entry which is preliminary data.</text>
</comment>
<accession>A0A1E3SZP8</accession>
<protein>
    <recommendedName>
        <fullName evidence="8">DoxX family protein</fullName>
    </recommendedName>
</protein>
<evidence type="ECO:0000256" key="1">
    <source>
        <dbReference type="ARBA" id="ARBA00004141"/>
    </source>
</evidence>
<evidence type="ECO:0000313" key="6">
    <source>
        <dbReference type="EMBL" id="ODR07073.1"/>
    </source>
</evidence>
<feature type="transmembrane region" description="Helical" evidence="5">
    <location>
        <begin position="47"/>
        <end position="67"/>
    </location>
</feature>
<feature type="transmembrane region" description="Helical" evidence="5">
    <location>
        <begin position="99"/>
        <end position="117"/>
    </location>
</feature>
<dbReference type="EMBL" id="MIHC01000014">
    <property type="protein sequence ID" value="ODR07073.1"/>
    <property type="molecule type" value="Genomic_DNA"/>
</dbReference>
<feature type="transmembrane region" description="Helical" evidence="5">
    <location>
        <begin position="6"/>
        <end position="26"/>
    </location>
</feature>
<sequence>MDVVLWVVSAVIGLAFAACGVVKLVVPKRRLALRGSSWVNEFSSTTVVFVGLTEIAGGLAMLSPAVLKISQPSAVLLGTAGLIVVMLGAAVVHIRRREPGMIVLNLALLALAELAILDR</sequence>
<evidence type="ECO:0008006" key="8">
    <source>
        <dbReference type="Google" id="ProtNLM"/>
    </source>
</evidence>
<reference evidence="7" key="1">
    <citation type="submission" date="2016-09" db="EMBL/GenBank/DDBJ databases">
        <authorList>
            <person name="Greninger A.L."/>
            <person name="Jerome K.R."/>
            <person name="Mcnair B."/>
            <person name="Wallis C."/>
            <person name="Fang F."/>
        </authorList>
    </citation>
    <scope>NUCLEOTIDE SEQUENCE [LARGE SCALE GENOMIC DNA]</scope>
    <source>
        <strain evidence="7">BC1_M4</strain>
    </source>
</reference>
<dbReference type="Pfam" id="PF13564">
    <property type="entry name" value="DoxX_2"/>
    <property type="match status" value="1"/>
</dbReference>
<proteinExistence type="predicted"/>
<dbReference type="AlphaFoldDB" id="A0A1E3SZP8"/>
<keyword evidence="7" id="KW-1185">Reference proteome</keyword>
<dbReference type="GO" id="GO:0016020">
    <property type="term" value="C:membrane"/>
    <property type="evidence" value="ECO:0007669"/>
    <property type="project" value="UniProtKB-SubCell"/>
</dbReference>
<organism evidence="6 7">
    <name type="scientific">Mycobacterium sherrisii</name>
    <dbReference type="NCBI Taxonomy" id="243061"/>
    <lineage>
        <taxon>Bacteria</taxon>
        <taxon>Bacillati</taxon>
        <taxon>Actinomycetota</taxon>
        <taxon>Actinomycetes</taxon>
        <taxon>Mycobacteriales</taxon>
        <taxon>Mycobacteriaceae</taxon>
        <taxon>Mycobacterium</taxon>
        <taxon>Mycobacterium simiae complex</taxon>
    </lineage>
</organism>
<keyword evidence="3 5" id="KW-1133">Transmembrane helix</keyword>
<dbReference type="InterPro" id="IPR032808">
    <property type="entry name" value="DoxX"/>
</dbReference>
<gene>
    <name evidence="6" type="ORF">BHQ21_10110</name>
</gene>